<evidence type="ECO:0000313" key="2">
    <source>
        <dbReference type="EMBL" id="PPJ34655.1"/>
    </source>
</evidence>
<comment type="caution">
    <text evidence="2">The sequence shown here is derived from an EMBL/GenBank/DDBJ whole genome shotgun (WGS) entry which is preliminary data.</text>
</comment>
<name>A0A2S6AHE9_9NOCA</name>
<feature type="compositionally biased region" description="Low complexity" evidence="1">
    <location>
        <begin position="170"/>
        <end position="182"/>
    </location>
</feature>
<dbReference type="EMBL" id="PSZC01000029">
    <property type="protein sequence ID" value="PPJ34655.1"/>
    <property type="molecule type" value="Genomic_DNA"/>
</dbReference>
<dbReference type="AlphaFoldDB" id="A0A2S6AHE9"/>
<sequence>MGYLYVYTVCPPVDDDPIAYALGVAAGFDADALFVYDLKTVGHTPSRVCEMVGLETVSPPATWAVAVSGDADSAHAYPEQSLTAEAAHRIMQQHLSCRAFGCQRKAAAYSFLVRAGKIVPPVASPRERAAARGLPFRLHRDACGSLPAGVTLSTLLNVLAGLAELEGDADASAATDPPADSTEAGSDSRLS</sequence>
<evidence type="ECO:0000313" key="3">
    <source>
        <dbReference type="Proteomes" id="UP000239874"/>
    </source>
</evidence>
<organism evidence="2 3">
    <name type="scientific">Nocardia nova</name>
    <dbReference type="NCBI Taxonomy" id="37330"/>
    <lineage>
        <taxon>Bacteria</taxon>
        <taxon>Bacillati</taxon>
        <taxon>Actinomycetota</taxon>
        <taxon>Actinomycetes</taxon>
        <taxon>Mycobacteriales</taxon>
        <taxon>Nocardiaceae</taxon>
        <taxon>Nocardia</taxon>
    </lineage>
</organism>
<feature type="region of interest" description="Disordered" evidence="1">
    <location>
        <begin position="169"/>
        <end position="191"/>
    </location>
</feature>
<dbReference type="Proteomes" id="UP000239874">
    <property type="component" value="Unassembled WGS sequence"/>
</dbReference>
<evidence type="ECO:0000256" key="1">
    <source>
        <dbReference type="SAM" id="MobiDB-lite"/>
    </source>
</evidence>
<gene>
    <name evidence="2" type="ORF">C5E45_29625</name>
</gene>
<proteinExistence type="predicted"/>
<reference evidence="2 3" key="1">
    <citation type="submission" date="2018-02" db="EMBL/GenBank/DDBJ databases">
        <title>8 Nocardia nova and 1 Nocardia cyriacigeorgica strain used for evolution to TMP-SMX.</title>
        <authorList>
            <person name="Mehta H."/>
            <person name="Weng J."/>
            <person name="Shamoo Y."/>
        </authorList>
    </citation>
    <scope>NUCLEOTIDE SEQUENCE [LARGE SCALE GENOMIC DNA]</scope>
    <source>
        <strain evidence="2 3">MDA3139</strain>
    </source>
</reference>
<protein>
    <submittedName>
        <fullName evidence="2">Uncharacterized protein</fullName>
    </submittedName>
</protein>
<accession>A0A2S6AHE9</accession>